<dbReference type="Proteomes" id="UP000683585">
    <property type="component" value="Chromosome"/>
</dbReference>
<evidence type="ECO:0000256" key="7">
    <source>
        <dbReference type="RuleBase" id="RU000414"/>
    </source>
</evidence>
<keyword evidence="5" id="KW-0408">Iron</keyword>
<evidence type="ECO:0000259" key="8">
    <source>
        <dbReference type="Pfam" id="PF00081"/>
    </source>
</evidence>
<proteinExistence type="inferred from homology"/>
<dbReference type="EC" id="1.15.1.1" evidence="7"/>
<dbReference type="InterPro" id="IPR001189">
    <property type="entry name" value="Mn/Fe_SOD"/>
</dbReference>
<evidence type="ECO:0000256" key="5">
    <source>
        <dbReference type="ARBA" id="ARBA00023004"/>
    </source>
</evidence>
<accession>A0A8E4EYC5</accession>
<dbReference type="FunFam" id="3.55.40.20:FF:000004">
    <property type="entry name" value="Superoxide dismutase [Fe]"/>
    <property type="match status" value="1"/>
</dbReference>
<dbReference type="GO" id="GO:0046872">
    <property type="term" value="F:metal ion binding"/>
    <property type="evidence" value="ECO:0007669"/>
    <property type="project" value="UniProtKB-KW"/>
</dbReference>
<dbReference type="FunFam" id="1.10.287.990:FF:000002">
    <property type="entry name" value="Superoxide dismutase"/>
    <property type="match status" value="1"/>
</dbReference>
<comment type="function">
    <text evidence="7">Destroys radicals which are normally produced within the cells and which are toxic to biological systems.</text>
</comment>
<evidence type="ECO:0000259" key="9">
    <source>
        <dbReference type="Pfam" id="PF02777"/>
    </source>
</evidence>
<evidence type="ECO:0000256" key="2">
    <source>
        <dbReference type="ARBA" id="ARBA00008714"/>
    </source>
</evidence>
<dbReference type="RefSeq" id="WP_216782144.1">
    <property type="nucleotide sequence ID" value="NZ_LR890047.1"/>
</dbReference>
<sequence>MSFELPELPYKRNALEPYISEETINYHYDKHHGNYVLNLNTLIQGTEFVSKSLEDIIKTATGSTFNNAAQVWNHTFYWHCLSPTGGKIPTGILAEAINKTFSSFELFKVDFIQSAMSNFGSGWTWLVKKDNDCLAIVNTSNAETIITEGQKPLLTIDVWEHAYYIDYRNMRAKYLDNFWSIVNWEFVAQNMV</sequence>
<dbReference type="Pfam" id="PF02777">
    <property type="entry name" value="Sod_Fe_C"/>
    <property type="match status" value="1"/>
</dbReference>
<dbReference type="PROSITE" id="PS00088">
    <property type="entry name" value="SOD_MN"/>
    <property type="match status" value="1"/>
</dbReference>
<dbReference type="Pfam" id="PF00081">
    <property type="entry name" value="Sod_Fe_N"/>
    <property type="match status" value="1"/>
</dbReference>
<dbReference type="EMBL" id="LR890047">
    <property type="protein sequence ID" value="CAD6510017.1"/>
    <property type="molecule type" value="Genomic_DNA"/>
</dbReference>
<evidence type="ECO:0000256" key="3">
    <source>
        <dbReference type="ARBA" id="ARBA00022723"/>
    </source>
</evidence>
<evidence type="ECO:0000313" key="11">
    <source>
        <dbReference type="Proteomes" id="UP000683585"/>
    </source>
</evidence>
<name>A0A8E4EYC5_9ENTR</name>
<dbReference type="InterPro" id="IPR019833">
    <property type="entry name" value="Mn/Fe_SOD_BS"/>
</dbReference>
<dbReference type="KEGG" id="ptf:PROFFT_A_03310"/>
<feature type="domain" description="Manganese/iron superoxide dismutase N-terminal" evidence="8">
    <location>
        <begin position="2"/>
        <end position="82"/>
    </location>
</feature>
<reference evidence="10 11" key="1">
    <citation type="submission" date="2020-10" db="EMBL/GenBank/DDBJ databases">
        <authorList>
            <person name="Szabo G."/>
        </authorList>
    </citation>
    <scope>NUCLEOTIDE SEQUENCE [LARGE SCALE GENOMIC DNA]</scope>
    <source>
        <strain evidence="10">PROFFT</strain>
    </source>
</reference>
<evidence type="ECO:0000256" key="4">
    <source>
        <dbReference type="ARBA" id="ARBA00023002"/>
    </source>
</evidence>
<comment type="similarity">
    <text evidence="2 7">Belongs to the iron/manganese superoxide dismutase family.</text>
</comment>
<evidence type="ECO:0000256" key="6">
    <source>
        <dbReference type="ARBA" id="ARBA00049204"/>
    </source>
</evidence>
<evidence type="ECO:0000256" key="1">
    <source>
        <dbReference type="ARBA" id="ARBA00002170"/>
    </source>
</evidence>
<keyword evidence="3 7" id="KW-0479">Metal-binding</keyword>
<dbReference type="GO" id="GO:0004784">
    <property type="term" value="F:superoxide dismutase activity"/>
    <property type="evidence" value="ECO:0007669"/>
    <property type="project" value="UniProtKB-EC"/>
</dbReference>
<keyword evidence="4 7" id="KW-0560">Oxidoreductase</keyword>
<dbReference type="AlphaFoldDB" id="A0A8E4EYC5"/>
<comment type="catalytic activity">
    <reaction evidence="6 7">
        <text>2 superoxide + 2 H(+) = H2O2 + O2</text>
        <dbReference type="Rhea" id="RHEA:20696"/>
        <dbReference type="ChEBI" id="CHEBI:15378"/>
        <dbReference type="ChEBI" id="CHEBI:15379"/>
        <dbReference type="ChEBI" id="CHEBI:16240"/>
        <dbReference type="ChEBI" id="CHEBI:18421"/>
        <dbReference type="EC" id="1.15.1.1"/>
    </reaction>
</comment>
<protein>
    <recommendedName>
        <fullName evidence="7">Superoxide dismutase</fullName>
        <ecNumber evidence="7">1.15.1.1</ecNumber>
    </recommendedName>
</protein>
<comment type="function">
    <text evidence="1">Destroys superoxide anion radicals which are normally produced within the cells and which are toxic to biological systems.</text>
</comment>
<dbReference type="PIRSF" id="PIRSF000349">
    <property type="entry name" value="SODismutase"/>
    <property type="match status" value="1"/>
</dbReference>
<keyword evidence="11" id="KW-1185">Reference proteome</keyword>
<organism evidence="10 11">
    <name type="scientific">Candidatus Profftia tarda</name>
    <dbReference type="NCBI Taxonomy" id="1177216"/>
    <lineage>
        <taxon>Bacteria</taxon>
        <taxon>Pseudomonadati</taxon>
        <taxon>Pseudomonadota</taxon>
        <taxon>Gammaproteobacteria</taxon>
        <taxon>Enterobacterales</taxon>
        <taxon>Enterobacteriaceae</taxon>
        <taxon>Candidatus Profftia</taxon>
    </lineage>
</organism>
<gene>
    <name evidence="10" type="primary">sodB</name>
    <name evidence="10" type="ORF">PROFFT_A_03310</name>
</gene>
<dbReference type="PANTHER" id="PTHR42769:SF3">
    <property type="entry name" value="SUPEROXIDE DISMUTASE [FE] 2, CHLOROPLASTIC"/>
    <property type="match status" value="1"/>
</dbReference>
<dbReference type="PANTHER" id="PTHR42769">
    <property type="entry name" value="SUPEROXIDE DISMUTASE"/>
    <property type="match status" value="1"/>
</dbReference>
<dbReference type="InterPro" id="IPR019832">
    <property type="entry name" value="Mn/Fe_SOD_C"/>
</dbReference>
<evidence type="ECO:0000313" key="10">
    <source>
        <dbReference type="EMBL" id="CAD6510017.1"/>
    </source>
</evidence>
<dbReference type="InterPro" id="IPR019831">
    <property type="entry name" value="Mn/Fe_SOD_N"/>
</dbReference>
<feature type="domain" description="Manganese/iron superoxide dismutase C-terminal" evidence="9">
    <location>
        <begin position="89"/>
        <end position="190"/>
    </location>
</feature>